<dbReference type="PANTHER" id="PTHR43357">
    <property type="entry name" value="INNER MEMBRANE ABC TRANSPORTER PERMEASE PROTEIN YDCV"/>
    <property type="match status" value="1"/>
</dbReference>
<dbReference type="PANTHER" id="PTHR43357:SF4">
    <property type="entry name" value="INNER MEMBRANE ABC TRANSPORTER PERMEASE PROTEIN YDCV"/>
    <property type="match status" value="1"/>
</dbReference>
<feature type="transmembrane region" description="Helical" evidence="8">
    <location>
        <begin position="20"/>
        <end position="44"/>
    </location>
</feature>
<dbReference type="OrthoDB" id="9815533at2"/>
<dbReference type="InterPro" id="IPR035906">
    <property type="entry name" value="MetI-like_sf"/>
</dbReference>
<keyword evidence="5 8" id="KW-0812">Transmembrane</keyword>
<feature type="transmembrane region" description="Helical" evidence="8">
    <location>
        <begin position="146"/>
        <end position="166"/>
    </location>
</feature>
<keyword evidence="3" id="KW-1003">Cell membrane</keyword>
<gene>
    <name evidence="10" type="ORF">CRX42_01575</name>
</gene>
<keyword evidence="4" id="KW-0997">Cell inner membrane</keyword>
<dbReference type="EMBL" id="PDLL01000007">
    <property type="protein sequence ID" value="PYY72332.1"/>
    <property type="molecule type" value="Genomic_DNA"/>
</dbReference>
<accession>A0A2W0EXP1</accession>
<comment type="subcellular location">
    <subcellularLocation>
        <location evidence="1">Cell inner membrane</location>
        <topology evidence="1">Multi-pass membrane protein</topology>
    </subcellularLocation>
    <subcellularLocation>
        <location evidence="8">Cell membrane</location>
        <topology evidence="8">Multi-pass membrane protein</topology>
    </subcellularLocation>
</comment>
<sequence>MFKLNQAVTPTQITHAHRLWLYLLVGLILLFLIIPCLIVIPMSFSASQYLEFPPREWSLRWYEAYLGSPEWMMATWVTVKVAVMSTIIATVLGTLAAYGLSQVRGGAAKLVNSLMMLPMLVPIILVAVGVFFVYSRTGLNNSITGLVLAHSVLAIPFVLIAVGNGLQGYDMNQEMAARSLGASRPWAFLTVTLPQLRLSIFSGALFAFIASFDEVVIALFIVGGESSTLPRRMFANIRDQIDPTVAAVSTLMIVLSILLLVAMQYIKSLERRQQH</sequence>
<keyword evidence="7 8" id="KW-0472">Membrane</keyword>
<dbReference type="AlphaFoldDB" id="A0A2W0EXP1"/>
<evidence type="ECO:0000313" key="11">
    <source>
        <dbReference type="Proteomes" id="UP000247437"/>
    </source>
</evidence>
<reference evidence="10 11" key="1">
    <citation type="journal article" date="2018" name="Appl. Microbiol. Biotechnol.">
        <title>Characterization of the caprolactam degradation pathway in Pseudomonas jessenii using mass spectrometry-based proteomics.</title>
        <authorList>
            <person name="Otzen M."/>
            <person name="Palacio C."/>
            <person name="Janssen D.B."/>
        </authorList>
    </citation>
    <scope>NUCLEOTIDE SEQUENCE [LARGE SCALE GENOMIC DNA]</scope>
    <source>
        <strain evidence="10 11">GO3</strain>
    </source>
</reference>
<feature type="transmembrane region" description="Helical" evidence="8">
    <location>
        <begin position="71"/>
        <end position="98"/>
    </location>
</feature>
<feature type="domain" description="ABC transmembrane type-1" evidence="9">
    <location>
        <begin position="75"/>
        <end position="263"/>
    </location>
</feature>
<dbReference type="PROSITE" id="PS50928">
    <property type="entry name" value="ABC_TM1"/>
    <property type="match status" value="1"/>
</dbReference>
<evidence type="ECO:0000256" key="7">
    <source>
        <dbReference type="ARBA" id="ARBA00023136"/>
    </source>
</evidence>
<evidence type="ECO:0000256" key="3">
    <source>
        <dbReference type="ARBA" id="ARBA00022475"/>
    </source>
</evidence>
<dbReference type="SUPFAM" id="SSF161098">
    <property type="entry name" value="MetI-like"/>
    <property type="match status" value="1"/>
</dbReference>
<evidence type="ECO:0000256" key="2">
    <source>
        <dbReference type="ARBA" id="ARBA00022448"/>
    </source>
</evidence>
<protein>
    <submittedName>
        <fullName evidence="10">ABC transporter permease</fullName>
    </submittedName>
</protein>
<proteinExistence type="inferred from homology"/>
<keyword evidence="6 8" id="KW-1133">Transmembrane helix</keyword>
<evidence type="ECO:0000256" key="8">
    <source>
        <dbReference type="RuleBase" id="RU363032"/>
    </source>
</evidence>
<dbReference type="CDD" id="cd06261">
    <property type="entry name" value="TM_PBP2"/>
    <property type="match status" value="1"/>
</dbReference>
<dbReference type="InterPro" id="IPR000515">
    <property type="entry name" value="MetI-like"/>
</dbReference>
<feature type="transmembrane region" description="Helical" evidence="8">
    <location>
        <begin position="244"/>
        <end position="266"/>
    </location>
</feature>
<evidence type="ECO:0000256" key="1">
    <source>
        <dbReference type="ARBA" id="ARBA00004429"/>
    </source>
</evidence>
<dbReference type="Proteomes" id="UP000247437">
    <property type="component" value="Unassembled WGS sequence"/>
</dbReference>
<organism evidence="10 11">
    <name type="scientific">Pseudomonas jessenii</name>
    <dbReference type="NCBI Taxonomy" id="77298"/>
    <lineage>
        <taxon>Bacteria</taxon>
        <taxon>Pseudomonadati</taxon>
        <taxon>Pseudomonadota</taxon>
        <taxon>Gammaproteobacteria</taxon>
        <taxon>Pseudomonadales</taxon>
        <taxon>Pseudomonadaceae</taxon>
        <taxon>Pseudomonas</taxon>
    </lineage>
</organism>
<evidence type="ECO:0000256" key="6">
    <source>
        <dbReference type="ARBA" id="ARBA00022989"/>
    </source>
</evidence>
<dbReference type="RefSeq" id="WP_110657029.1">
    <property type="nucleotide sequence ID" value="NZ_PDLL01000007.1"/>
</dbReference>
<dbReference type="Gene3D" id="1.10.3720.10">
    <property type="entry name" value="MetI-like"/>
    <property type="match status" value="1"/>
</dbReference>
<evidence type="ECO:0000259" key="9">
    <source>
        <dbReference type="PROSITE" id="PS50928"/>
    </source>
</evidence>
<feature type="transmembrane region" description="Helical" evidence="8">
    <location>
        <begin position="110"/>
        <end position="134"/>
    </location>
</feature>
<comment type="caution">
    <text evidence="10">The sequence shown here is derived from an EMBL/GenBank/DDBJ whole genome shotgun (WGS) entry which is preliminary data.</text>
</comment>
<comment type="similarity">
    <text evidence="8">Belongs to the binding-protein-dependent transport system permease family.</text>
</comment>
<keyword evidence="2 8" id="KW-0813">Transport</keyword>
<dbReference type="GO" id="GO:0005886">
    <property type="term" value="C:plasma membrane"/>
    <property type="evidence" value="ECO:0007669"/>
    <property type="project" value="UniProtKB-SubCell"/>
</dbReference>
<dbReference type="Pfam" id="PF00528">
    <property type="entry name" value="BPD_transp_1"/>
    <property type="match status" value="1"/>
</dbReference>
<evidence type="ECO:0000313" key="10">
    <source>
        <dbReference type="EMBL" id="PYY72332.1"/>
    </source>
</evidence>
<evidence type="ECO:0000256" key="4">
    <source>
        <dbReference type="ARBA" id="ARBA00022519"/>
    </source>
</evidence>
<evidence type="ECO:0000256" key="5">
    <source>
        <dbReference type="ARBA" id="ARBA00022692"/>
    </source>
</evidence>
<name>A0A2W0EXP1_PSEJE</name>
<dbReference type="GO" id="GO:0055085">
    <property type="term" value="P:transmembrane transport"/>
    <property type="evidence" value="ECO:0007669"/>
    <property type="project" value="InterPro"/>
</dbReference>
<feature type="transmembrane region" description="Helical" evidence="8">
    <location>
        <begin position="198"/>
        <end position="224"/>
    </location>
</feature>